<gene>
    <name evidence="1" type="ORF">BCONGLO52_00280</name>
</gene>
<proteinExistence type="predicted"/>
<reference evidence="1" key="1">
    <citation type="submission" date="2022-12" db="EMBL/GenBank/DDBJ databases">
        <title>Reference genome sequencing for broad-spectrum identification of bacterial and archaeal isolates by mass spectrometry.</title>
        <authorList>
            <person name="Sekiguchi Y."/>
            <person name="Tourlousse D.M."/>
        </authorList>
    </citation>
    <scope>NUCLEOTIDE SEQUENCE</scope>
    <source>
        <strain evidence="1">5-2</strain>
    </source>
</reference>
<evidence type="ECO:0000313" key="2">
    <source>
        <dbReference type="Proteomes" id="UP001144451"/>
    </source>
</evidence>
<comment type="caution">
    <text evidence="1">The sequence shown here is derived from an EMBL/GenBank/DDBJ whole genome shotgun (WGS) entry which is preliminary data.</text>
</comment>
<sequence>MSRRAGLSMPLRDGGVLAAPAGAGCSRCTRCEGRGAAVMAGPAGRLAHPATAGAIIRSYARYGVVNGDVQGFIPWQWGGGPMW</sequence>
<dbReference type="Proteomes" id="UP001144451">
    <property type="component" value="Unassembled WGS sequence"/>
</dbReference>
<dbReference type="PROSITE" id="PS51257">
    <property type="entry name" value="PROKAR_LIPOPROTEIN"/>
    <property type="match status" value="1"/>
</dbReference>
<name>A0ABQ5RBP8_9MICO</name>
<dbReference type="EMBL" id="BSDQ01000001">
    <property type="protein sequence ID" value="GLI29187.1"/>
    <property type="molecule type" value="Genomic_DNA"/>
</dbReference>
<evidence type="ECO:0000313" key="1">
    <source>
        <dbReference type="EMBL" id="GLI29187.1"/>
    </source>
</evidence>
<organism evidence="1 2">
    <name type="scientific">Brachybacterium conglomeratum</name>
    <dbReference type="NCBI Taxonomy" id="47846"/>
    <lineage>
        <taxon>Bacteria</taxon>
        <taxon>Bacillati</taxon>
        <taxon>Actinomycetota</taxon>
        <taxon>Actinomycetes</taxon>
        <taxon>Micrococcales</taxon>
        <taxon>Dermabacteraceae</taxon>
        <taxon>Brachybacterium</taxon>
    </lineage>
</organism>
<keyword evidence="2" id="KW-1185">Reference proteome</keyword>
<protein>
    <submittedName>
        <fullName evidence="1">Uncharacterized protein</fullName>
    </submittedName>
</protein>
<accession>A0ABQ5RBP8</accession>